<gene>
    <name evidence="14" type="ORF">DCW74_16455</name>
</gene>
<comment type="caution">
    <text evidence="14">The sequence shown here is derived from an EMBL/GenBank/DDBJ whole genome shotgun (WGS) entry which is preliminary data.</text>
</comment>
<evidence type="ECO:0000256" key="4">
    <source>
        <dbReference type="ARBA" id="ARBA00022722"/>
    </source>
</evidence>
<evidence type="ECO:0000256" key="11">
    <source>
        <dbReference type="ARBA" id="ARBA00023204"/>
    </source>
</evidence>
<evidence type="ECO:0000313" key="14">
    <source>
        <dbReference type="EMBL" id="HAW77314.1"/>
    </source>
</evidence>
<proteinExistence type="inferred from homology"/>
<name>A0A350P7P7_9ALTE</name>
<keyword evidence="5" id="KW-0479">Metal-binding</keyword>
<evidence type="ECO:0000256" key="2">
    <source>
        <dbReference type="ARBA" id="ARBA00004496"/>
    </source>
</evidence>
<dbReference type="InterPro" id="IPR011856">
    <property type="entry name" value="tRNA_endonuc-like_dom_sf"/>
</dbReference>
<evidence type="ECO:0000256" key="8">
    <source>
        <dbReference type="ARBA" id="ARBA00022801"/>
    </source>
</evidence>
<dbReference type="SUPFAM" id="SSF52980">
    <property type="entry name" value="Restriction endonuclease-like"/>
    <property type="match status" value="1"/>
</dbReference>
<dbReference type="GO" id="GO:0004519">
    <property type="term" value="F:endonuclease activity"/>
    <property type="evidence" value="ECO:0007669"/>
    <property type="project" value="UniProtKB-KW"/>
</dbReference>
<comment type="cofactor">
    <cofactor evidence="1">
        <name>Mg(2+)</name>
        <dbReference type="ChEBI" id="CHEBI:18420"/>
    </cofactor>
</comment>
<keyword evidence="6" id="KW-0255">Endonuclease</keyword>
<dbReference type="GO" id="GO:0006310">
    <property type="term" value="P:DNA recombination"/>
    <property type="evidence" value="ECO:0007669"/>
    <property type="project" value="UniProtKB-KW"/>
</dbReference>
<dbReference type="InterPro" id="IPR011335">
    <property type="entry name" value="Restrct_endonuc-II-like"/>
</dbReference>
<evidence type="ECO:0000256" key="10">
    <source>
        <dbReference type="ARBA" id="ARBA00023172"/>
    </source>
</evidence>
<dbReference type="Gene3D" id="3.40.1350.10">
    <property type="match status" value="1"/>
</dbReference>
<dbReference type="EMBL" id="DNAN01000578">
    <property type="protein sequence ID" value="HAW77314.1"/>
    <property type="molecule type" value="Genomic_DNA"/>
</dbReference>
<evidence type="ECO:0000256" key="3">
    <source>
        <dbReference type="ARBA" id="ARBA00022490"/>
    </source>
</evidence>
<keyword evidence="8" id="KW-0378">Hydrolase</keyword>
<protein>
    <recommendedName>
        <fullName evidence="13">Holliday junction resolvase RecU</fullName>
    </recommendedName>
</protein>
<dbReference type="InterPro" id="IPR004612">
    <property type="entry name" value="Resolv_RecU"/>
</dbReference>
<evidence type="ECO:0000313" key="15">
    <source>
        <dbReference type="Proteomes" id="UP000263517"/>
    </source>
</evidence>
<dbReference type="Proteomes" id="UP000263517">
    <property type="component" value="Unassembled WGS sequence"/>
</dbReference>
<evidence type="ECO:0000256" key="5">
    <source>
        <dbReference type="ARBA" id="ARBA00022723"/>
    </source>
</evidence>
<dbReference type="GO" id="GO:0005737">
    <property type="term" value="C:cytoplasm"/>
    <property type="evidence" value="ECO:0007669"/>
    <property type="project" value="UniProtKB-SubCell"/>
</dbReference>
<keyword evidence="11" id="KW-0234">DNA repair</keyword>
<evidence type="ECO:0000256" key="12">
    <source>
        <dbReference type="ARBA" id="ARBA00023447"/>
    </source>
</evidence>
<evidence type="ECO:0000256" key="7">
    <source>
        <dbReference type="ARBA" id="ARBA00022763"/>
    </source>
</evidence>
<evidence type="ECO:0000256" key="6">
    <source>
        <dbReference type="ARBA" id="ARBA00022759"/>
    </source>
</evidence>
<keyword evidence="9" id="KW-0460">Magnesium</keyword>
<dbReference type="GO" id="GO:0006281">
    <property type="term" value="P:DNA repair"/>
    <property type="evidence" value="ECO:0007669"/>
    <property type="project" value="UniProtKB-KW"/>
</dbReference>
<dbReference type="GO" id="GO:0046872">
    <property type="term" value="F:metal ion binding"/>
    <property type="evidence" value="ECO:0007669"/>
    <property type="project" value="UniProtKB-KW"/>
</dbReference>
<evidence type="ECO:0000256" key="9">
    <source>
        <dbReference type="ARBA" id="ARBA00022842"/>
    </source>
</evidence>
<keyword evidence="10" id="KW-0233">DNA recombination</keyword>
<dbReference type="Pfam" id="PF03838">
    <property type="entry name" value="RecU"/>
    <property type="match status" value="1"/>
</dbReference>
<dbReference type="GO" id="GO:0016787">
    <property type="term" value="F:hydrolase activity"/>
    <property type="evidence" value="ECO:0007669"/>
    <property type="project" value="UniProtKB-KW"/>
</dbReference>
<evidence type="ECO:0000256" key="13">
    <source>
        <dbReference type="ARBA" id="ARBA00029523"/>
    </source>
</evidence>
<keyword evidence="3" id="KW-0963">Cytoplasm</keyword>
<keyword evidence="4" id="KW-0540">Nuclease</keyword>
<sequence length="183" mass="21096">MAGRGIAWERVCNNSRNKMMQDKEIHWLAMHPPVLKIGKGHKNKKGSFLAVRTGKGPPDWIALHKGMSILGDDKDSRKVKWATGNVKKHQATAFDLHQRNGGLSCVLLRMHDYSRWVIPWPVLKPYFERRASIGIDDLEKMGAMPWHKRNDDNPNYDWLTPLLNWKTKCSEKITAEREESKTA</sequence>
<reference evidence="14 15" key="1">
    <citation type="journal article" date="2018" name="Nat. Biotechnol.">
        <title>A standardized bacterial taxonomy based on genome phylogeny substantially revises the tree of life.</title>
        <authorList>
            <person name="Parks D.H."/>
            <person name="Chuvochina M."/>
            <person name="Waite D.W."/>
            <person name="Rinke C."/>
            <person name="Skarshewski A."/>
            <person name="Chaumeil P.A."/>
            <person name="Hugenholtz P."/>
        </authorList>
    </citation>
    <scope>NUCLEOTIDE SEQUENCE [LARGE SCALE GENOMIC DNA]</scope>
    <source>
        <strain evidence="14">UBA11978</strain>
    </source>
</reference>
<organism evidence="14 15">
    <name type="scientific">Alteromonas australica</name>
    <dbReference type="NCBI Taxonomy" id="589873"/>
    <lineage>
        <taxon>Bacteria</taxon>
        <taxon>Pseudomonadati</taxon>
        <taxon>Pseudomonadota</taxon>
        <taxon>Gammaproteobacteria</taxon>
        <taxon>Alteromonadales</taxon>
        <taxon>Alteromonadaceae</taxon>
        <taxon>Alteromonas/Salinimonas group</taxon>
        <taxon>Alteromonas</taxon>
    </lineage>
</organism>
<evidence type="ECO:0000256" key="1">
    <source>
        <dbReference type="ARBA" id="ARBA00001946"/>
    </source>
</evidence>
<comment type="similarity">
    <text evidence="12">Belongs to the RecU family.</text>
</comment>
<comment type="subcellular location">
    <subcellularLocation>
        <location evidence="2">Cytoplasm</location>
    </subcellularLocation>
</comment>
<dbReference type="AlphaFoldDB" id="A0A350P7P7"/>
<keyword evidence="7" id="KW-0227">DNA damage</keyword>
<dbReference type="GO" id="GO:0003676">
    <property type="term" value="F:nucleic acid binding"/>
    <property type="evidence" value="ECO:0007669"/>
    <property type="project" value="InterPro"/>
</dbReference>
<accession>A0A350P7P7</accession>